<organism evidence="1 2">
    <name type="scientific">Lipomyces kononenkoae</name>
    <name type="common">Yeast</name>
    <dbReference type="NCBI Taxonomy" id="34357"/>
    <lineage>
        <taxon>Eukaryota</taxon>
        <taxon>Fungi</taxon>
        <taxon>Dikarya</taxon>
        <taxon>Ascomycota</taxon>
        <taxon>Saccharomycotina</taxon>
        <taxon>Lipomycetes</taxon>
        <taxon>Lipomycetales</taxon>
        <taxon>Lipomycetaceae</taxon>
        <taxon>Lipomyces</taxon>
    </lineage>
</organism>
<comment type="caution">
    <text evidence="1">The sequence shown here is derived from an EMBL/GenBank/DDBJ whole genome shotgun (WGS) entry which is preliminary data.</text>
</comment>
<protein>
    <submittedName>
        <fullName evidence="1">Uncharacterized protein</fullName>
    </submittedName>
</protein>
<gene>
    <name evidence="1" type="ORF">V1525DRAFT_402261</name>
</gene>
<evidence type="ECO:0000313" key="2">
    <source>
        <dbReference type="Proteomes" id="UP001433508"/>
    </source>
</evidence>
<keyword evidence="2" id="KW-1185">Reference proteome</keyword>
<evidence type="ECO:0000313" key="1">
    <source>
        <dbReference type="EMBL" id="KAK9238039.1"/>
    </source>
</evidence>
<dbReference type="EMBL" id="MU971361">
    <property type="protein sequence ID" value="KAK9238039.1"/>
    <property type="molecule type" value="Genomic_DNA"/>
</dbReference>
<proteinExistence type="predicted"/>
<accession>A0ACC3T287</accession>
<name>A0ACC3T287_LIPKO</name>
<reference evidence="2" key="1">
    <citation type="journal article" date="2024" name="Front. Bioeng. Biotechnol.">
        <title>Genome-scale model development and genomic sequencing of the oleaginous clade Lipomyces.</title>
        <authorList>
            <person name="Czajka J.J."/>
            <person name="Han Y."/>
            <person name="Kim J."/>
            <person name="Mondo S.J."/>
            <person name="Hofstad B.A."/>
            <person name="Robles A."/>
            <person name="Haridas S."/>
            <person name="Riley R."/>
            <person name="LaButti K."/>
            <person name="Pangilinan J."/>
            <person name="Andreopoulos W."/>
            <person name="Lipzen A."/>
            <person name="Yan J."/>
            <person name="Wang M."/>
            <person name="Ng V."/>
            <person name="Grigoriev I.V."/>
            <person name="Spatafora J.W."/>
            <person name="Magnuson J.K."/>
            <person name="Baker S.E."/>
            <person name="Pomraning K.R."/>
        </authorList>
    </citation>
    <scope>NUCLEOTIDE SEQUENCE [LARGE SCALE GENOMIC DNA]</scope>
    <source>
        <strain evidence="2">CBS 7786</strain>
    </source>
</reference>
<sequence length="441" mass="47685">MPIPKLPAWVASQIGLGVANALVLGYRSYERVQYMVKSRLKMLKSAAAAYTTRPRSEEQPAQSIESERDGPRIRIRTDSEAGSAHGSTSTDESPLSSSTSSLTGTENNQSTASPLYQGHGRPSKDEIASNVRALIETPGVALYFLRPEANTDRRVIHIYNNQGEKVYVLLRPDVRSQTWTLAYADTQMGVGDLATIYAGKKDGVGVGTGIISARAQPGKYILFNNPNGGLTYRKVTKQWTPEDGSMRTFYLAGAAPYHWTKAGFLQKSVFRNAEFFLTDPSVGSPAAIPLTVGTSSAAVTPAWSSSSSLNSSPSYFPIDGRARVLQPQNASAANRIGSTTSLSSSSNQSTRPMVPHTLWDLRPGSTGPQVNVVDRSLISKHGERETIAHAAKIARGMTWRIAVDTRKVSPEIVIATAWISILHQWSNKITARGVQLPAGVE</sequence>
<dbReference type="Proteomes" id="UP001433508">
    <property type="component" value="Unassembled WGS sequence"/>
</dbReference>